<keyword evidence="2" id="KW-1185">Reference proteome</keyword>
<dbReference type="Pfam" id="PF14518">
    <property type="entry name" value="Haem_oxygenas_2"/>
    <property type="match status" value="1"/>
</dbReference>
<dbReference type="InterPro" id="IPR016084">
    <property type="entry name" value="Haem_Oase-like_multi-hlx"/>
</dbReference>
<evidence type="ECO:0000313" key="1">
    <source>
        <dbReference type="EMBL" id="KAK9837046.1"/>
    </source>
</evidence>
<proteinExistence type="predicted"/>
<dbReference type="SMART" id="SM01236">
    <property type="entry name" value="Haem_oxygenase_2"/>
    <property type="match status" value="1"/>
</dbReference>
<dbReference type="Gene3D" id="1.20.910.10">
    <property type="entry name" value="Heme oxygenase-like"/>
    <property type="match status" value="1"/>
</dbReference>
<gene>
    <name evidence="1" type="ORF">WJX84_001699</name>
</gene>
<sequence>MLGSCFDRPLQTPLSCRPAAVPSSRSNRPVVITCASAASARVKEAPSEIVQPVDTPRPLTNGLNSSSPLVDALPSFDFDYDLRPAEKTFTDLLTTDCLDKKLRSDAGLQTSAKRVKEALRSAIQRAFGEGAGETDISAHLFIQRVLYKINRTAFFWYDDLANYGNERSLFLAEIREDIEEAWYAWEVQQHVDEAGMKTMSPEQVKQSLQQGYEDDVDPPLSALAQYIKDDLTHEGYKHMMAVGSIDGLVEASKMSRVTGGVGNETMCAIYRIGMEEYGTGRFNRKHSSFYGKNMKQLGLSVQPEHYFDICPWQTLAVINLEFIFSERRRNYLKFAGGLCYFEIAGPSIYRAYVDGAKRLGHDDDAAGYWDLHIGEDLRHGKQMITDVVIPLVDQYPKDGWELYLGYAMEKSISGRAGDNLLKDLKAVDQQTSK</sequence>
<evidence type="ECO:0000313" key="2">
    <source>
        <dbReference type="Proteomes" id="UP001485043"/>
    </source>
</evidence>
<protein>
    <recommendedName>
        <fullName evidence="3">Iron-containing redox enzyme family protein</fullName>
    </recommendedName>
</protein>
<reference evidence="1 2" key="1">
    <citation type="journal article" date="2024" name="Nat. Commun.">
        <title>Phylogenomics reveals the evolutionary origins of lichenization in chlorophyte algae.</title>
        <authorList>
            <person name="Puginier C."/>
            <person name="Libourel C."/>
            <person name="Otte J."/>
            <person name="Skaloud P."/>
            <person name="Haon M."/>
            <person name="Grisel S."/>
            <person name="Petersen M."/>
            <person name="Berrin J.G."/>
            <person name="Delaux P.M."/>
            <person name="Dal Grande F."/>
            <person name="Keller J."/>
        </authorList>
    </citation>
    <scope>NUCLEOTIDE SEQUENCE [LARGE SCALE GENOMIC DNA]</scope>
    <source>
        <strain evidence="1 2">SAG 2523</strain>
    </source>
</reference>
<accession>A0AAW1RTI7</accession>
<dbReference type="Proteomes" id="UP001485043">
    <property type="component" value="Unassembled WGS sequence"/>
</dbReference>
<dbReference type="AlphaFoldDB" id="A0AAW1RTI7"/>
<dbReference type="SUPFAM" id="SSF48613">
    <property type="entry name" value="Heme oxygenase-like"/>
    <property type="match status" value="1"/>
</dbReference>
<name>A0AAW1RTI7_9CHLO</name>
<evidence type="ECO:0008006" key="3">
    <source>
        <dbReference type="Google" id="ProtNLM"/>
    </source>
</evidence>
<comment type="caution">
    <text evidence="1">The sequence shown here is derived from an EMBL/GenBank/DDBJ whole genome shotgun (WGS) entry which is preliminary data.</text>
</comment>
<organism evidence="1 2">
    <name type="scientific">Apatococcus fuscideae</name>
    <dbReference type="NCBI Taxonomy" id="2026836"/>
    <lineage>
        <taxon>Eukaryota</taxon>
        <taxon>Viridiplantae</taxon>
        <taxon>Chlorophyta</taxon>
        <taxon>core chlorophytes</taxon>
        <taxon>Trebouxiophyceae</taxon>
        <taxon>Chlorellales</taxon>
        <taxon>Chlorellaceae</taxon>
        <taxon>Apatococcus</taxon>
    </lineage>
</organism>
<dbReference type="EMBL" id="JALJOV010001990">
    <property type="protein sequence ID" value="KAK9837046.1"/>
    <property type="molecule type" value="Genomic_DNA"/>
</dbReference>